<dbReference type="Gene3D" id="3.30.70.100">
    <property type="match status" value="1"/>
</dbReference>
<sequence>MATKNYKVEGMTCGHCELSVQEEIAEIVGVTAVKADHVSGAVTVEGDGFDDAAIASAVKEAGYKLV</sequence>
<dbReference type="RefSeq" id="WP_052205777.1">
    <property type="nucleotide sequence ID" value="NZ_CP012342.1"/>
</dbReference>
<proteinExistence type="predicted"/>
<dbReference type="Proteomes" id="UP000060016">
    <property type="component" value="Chromosome"/>
</dbReference>
<dbReference type="InterPro" id="IPR006121">
    <property type="entry name" value="HMA_dom"/>
</dbReference>
<dbReference type="PATRIC" id="fig|156976.3.peg.2114"/>
<keyword evidence="3" id="KW-1185">Reference proteome</keyword>
<feature type="domain" description="HMA" evidence="1">
    <location>
        <begin position="2"/>
        <end position="66"/>
    </location>
</feature>
<dbReference type="STRING" id="156976.AK829_10490"/>
<dbReference type="KEGG" id="crie:AK829_10490"/>
<accession>A0A0K1RDH2</accession>
<name>A0A0K1RDH2_9CORY</name>
<dbReference type="EMBL" id="CP012342">
    <property type="protein sequence ID" value="AKV59485.1"/>
    <property type="molecule type" value="Genomic_DNA"/>
</dbReference>
<dbReference type="Pfam" id="PF00403">
    <property type="entry name" value="HMA"/>
    <property type="match status" value="1"/>
</dbReference>
<evidence type="ECO:0000313" key="2">
    <source>
        <dbReference type="EMBL" id="AKV59485.1"/>
    </source>
</evidence>
<dbReference type="SUPFAM" id="SSF55008">
    <property type="entry name" value="HMA, heavy metal-associated domain"/>
    <property type="match status" value="1"/>
</dbReference>
<reference evidence="2 3" key="1">
    <citation type="submission" date="2015-08" db="EMBL/GenBank/DDBJ databases">
        <authorList>
            <person name="Babu N.S."/>
            <person name="Beckwith C.J."/>
            <person name="Beseler K.G."/>
            <person name="Brison A."/>
            <person name="Carone J.V."/>
            <person name="Caskin T.P."/>
            <person name="Diamond M."/>
            <person name="Durham M.E."/>
            <person name="Foxe J.M."/>
            <person name="Go M."/>
            <person name="Henderson B.A."/>
            <person name="Jones I.B."/>
            <person name="McGettigan J.A."/>
            <person name="Micheletti S.J."/>
            <person name="Nasrallah M.E."/>
            <person name="Ortiz D."/>
            <person name="Piller C.R."/>
            <person name="Privatt S.R."/>
            <person name="Schneider S.L."/>
            <person name="Sharp S."/>
            <person name="Smith T.C."/>
            <person name="Stanton J.D."/>
            <person name="Ullery H.E."/>
            <person name="Wilson R.J."/>
            <person name="Serrano M.G."/>
            <person name="Buck G."/>
            <person name="Lee V."/>
            <person name="Wang Y."/>
            <person name="Carvalho R."/>
            <person name="Voegtly L."/>
            <person name="Shi R."/>
            <person name="Duckworth R."/>
            <person name="Johnson A."/>
            <person name="Loviza R."/>
            <person name="Walstead R."/>
            <person name="Shah Z."/>
            <person name="Kiflezghi M."/>
            <person name="Wade K."/>
            <person name="Ball S.L."/>
            <person name="Bradley K.W."/>
            <person name="Asai D.J."/>
            <person name="Bowman C.A."/>
            <person name="Russell D.A."/>
            <person name="Pope W.H."/>
            <person name="Jacobs-Sera D."/>
            <person name="Hendrix R.W."/>
            <person name="Hatfull G.F."/>
        </authorList>
    </citation>
    <scope>NUCLEOTIDE SEQUENCE [LARGE SCALE GENOMIC DNA]</scope>
    <source>
        <strain evidence="2 3">PUDD_83A45</strain>
    </source>
</reference>
<dbReference type="AlphaFoldDB" id="A0A0K1RDH2"/>
<evidence type="ECO:0000313" key="3">
    <source>
        <dbReference type="Proteomes" id="UP000060016"/>
    </source>
</evidence>
<dbReference type="GO" id="GO:0046872">
    <property type="term" value="F:metal ion binding"/>
    <property type="evidence" value="ECO:0007669"/>
    <property type="project" value="InterPro"/>
</dbReference>
<gene>
    <name evidence="2" type="ORF">AK829_10490</name>
</gene>
<organism evidence="2 3">
    <name type="scientific">Corynebacterium riegelii</name>
    <dbReference type="NCBI Taxonomy" id="156976"/>
    <lineage>
        <taxon>Bacteria</taxon>
        <taxon>Bacillati</taxon>
        <taxon>Actinomycetota</taxon>
        <taxon>Actinomycetes</taxon>
        <taxon>Mycobacteriales</taxon>
        <taxon>Corynebacteriaceae</taxon>
        <taxon>Corynebacterium</taxon>
    </lineage>
</organism>
<dbReference type="InterPro" id="IPR036163">
    <property type="entry name" value="HMA_dom_sf"/>
</dbReference>
<dbReference type="CDD" id="cd00371">
    <property type="entry name" value="HMA"/>
    <property type="match status" value="1"/>
</dbReference>
<evidence type="ECO:0000259" key="1">
    <source>
        <dbReference type="PROSITE" id="PS50846"/>
    </source>
</evidence>
<protein>
    <submittedName>
        <fullName evidence="2">Transporter</fullName>
    </submittedName>
</protein>
<dbReference type="PROSITE" id="PS50846">
    <property type="entry name" value="HMA_2"/>
    <property type="match status" value="1"/>
</dbReference>